<dbReference type="Gene3D" id="1.10.225.10">
    <property type="entry name" value="Saposin-like"/>
    <property type="match status" value="4"/>
</dbReference>
<sequence>MSAARGIISPVVKPTALATSFGSGRIFVIDNSISTVVELSRENFEKVKNIALVESGRNLMYAMERIMKNLTVLLLVAFLATTTIAIKDVLLESNKIPKVTNDVVVEHIDSDVCTECQSIVTRFSEAMKDPSKLAALKLILGSLCHETAYELECKLFVRKLDVFMDKLLPYLNDTKKVCHKFHMCGNERITAFHKIALLYAHKMEAAVYNKKNRFLCEECRFAAQELEQLVNDEKTEEKVKKFISVNICAKIPKYRGTCDLMLEDFLPDFFKQLNDLLKNAPQFCKNIGLCDKSRMLYEVKEVRKLEEVFANKSAKGQIALYQFINGITEIRSAKHPQILMSCLECEIAVDALLIELRQNSTIYSIADDLRNGVCPILPVNFTLSCNDFLNLYAPTVVYMTMQQFTSEGICTGLVKACKSEDNSREYFNKLPSIEQNSVKCEACKKISEHVVEVLEDNDFRQRVTDGIEQNVCNHFPGVLVNVCENFMQNYLPIALNKINGYFKKPDMCQNTFHVC</sequence>
<dbReference type="AlphaFoldDB" id="A0A0N5B388"/>
<keyword evidence="2" id="KW-0472">Membrane</keyword>
<evidence type="ECO:0000256" key="2">
    <source>
        <dbReference type="SAM" id="Phobius"/>
    </source>
</evidence>
<proteinExistence type="predicted"/>
<feature type="domain" description="Saposin B-type" evidence="3">
    <location>
        <begin position="212"/>
        <end position="294"/>
    </location>
</feature>
<keyword evidence="4" id="KW-1185">Reference proteome</keyword>
<name>A0A0N5B388_STREA</name>
<evidence type="ECO:0000313" key="5">
    <source>
        <dbReference type="WBParaSite" id="SPAL_0000053900.4"/>
    </source>
</evidence>
<organism evidence="4 5">
    <name type="scientific">Strongyloides papillosus</name>
    <name type="common">Intestinal threadworm</name>
    <dbReference type="NCBI Taxonomy" id="174720"/>
    <lineage>
        <taxon>Eukaryota</taxon>
        <taxon>Metazoa</taxon>
        <taxon>Ecdysozoa</taxon>
        <taxon>Nematoda</taxon>
        <taxon>Chromadorea</taxon>
        <taxon>Rhabditida</taxon>
        <taxon>Tylenchina</taxon>
        <taxon>Panagrolaimomorpha</taxon>
        <taxon>Strongyloidoidea</taxon>
        <taxon>Strongyloididae</taxon>
        <taxon>Strongyloides</taxon>
    </lineage>
</organism>
<reference evidence="5" key="1">
    <citation type="submission" date="2017-02" db="UniProtKB">
        <authorList>
            <consortium name="WormBaseParasite"/>
        </authorList>
    </citation>
    <scope>IDENTIFICATION</scope>
</reference>
<dbReference type="InterPro" id="IPR051428">
    <property type="entry name" value="Sphingo_Act-Surfact_Prot"/>
</dbReference>
<keyword evidence="2" id="KW-0812">Transmembrane</keyword>
<evidence type="ECO:0000313" key="4">
    <source>
        <dbReference type="Proteomes" id="UP000046392"/>
    </source>
</evidence>
<feature type="domain" description="Saposin B-type" evidence="3">
    <location>
        <begin position="338"/>
        <end position="421"/>
    </location>
</feature>
<accession>A0A0N5B388</accession>
<keyword evidence="2" id="KW-1133">Transmembrane helix</keyword>
<feature type="domain" description="Saposin B-type" evidence="3">
    <location>
        <begin position="109"/>
        <end position="188"/>
    </location>
</feature>
<evidence type="ECO:0000259" key="3">
    <source>
        <dbReference type="PROSITE" id="PS50015"/>
    </source>
</evidence>
<dbReference type="SUPFAM" id="SSF47862">
    <property type="entry name" value="Saposin"/>
    <property type="match status" value="3"/>
</dbReference>
<dbReference type="WBParaSite" id="SPAL_0000053900.4">
    <property type="protein sequence ID" value="SPAL_0000053900.4"/>
    <property type="gene ID" value="SPAL_0000053900"/>
</dbReference>
<feature type="domain" description="Saposin B-type" evidence="3">
    <location>
        <begin position="436"/>
        <end position="515"/>
    </location>
</feature>
<dbReference type="SMART" id="SM00741">
    <property type="entry name" value="SapB"/>
    <property type="match status" value="4"/>
</dbReference>
<dbReference type="InterPro" id="IPR008139">
    <property type="entry name" value="SaposinB_dom"/>
</dbReference>
<protein>
    <submittedName>
        <fullName evidence="5">Proactivator polypeptide</fullName>
    </submittedName>
</protein>
<dbReference type="PANTHER" id="PTHR11480">
    <property type="entry name" value="SAPOSIN-RELATED"/>
    <property type="match status" value="1"/>
</dbReference>
<dbReference type="STRING" id="174720.A0A0N5B388"/>
<evidence type="ECO:0000256" key="1">
    <source>
        <dbReference type="ARBA" id="ARBA00023157"/>
    </source>
</evidence>
<dbReference type="PROSITE" id="PS50015">
    <property type="entry name" value="SAP_B"/>
    <property type="match status" value="4"/>
</dbReference>
<dbReference type="PANTHER" id="PTHR11480:SF3">
    <property type="entry name" value="BCDNA.GH08312"/>
    <property type="match status" value="1"/>
</dbReference>
<keyword evidence="1" id="KW-1015">Disulfide bond</keyword>
<feature type="transmembrane region" description="Helical" evidence="2">
    <location>
        <begin position="66"/>
        <end position="86"/>
    </location>
</feature>
<dbReference type="Proteomes" id="UP000046392">
    <property type="component" value="Unplaced"/>
</dbReference>
<dbReference type="InterPro" id="IPR011001">
    <property type="entry name" value="Saposin-like"/>
</dbReference>